<evidence type="ECO:0000256" key="8">
    <source>
        <dbReference type="ARBA" id="ARBA00022801"/>
    </source>
</evidence>
<dbReference type="Proteomes" id="UP000199029">
    <property type="component" value="Unassembled WGS sequence"/>
</dbReference>
<evidence type="ECO:0000313" key="19">
    <source>
        <dbReference type="EMBL" id="SFP94543.1"/>
    </source>
</evidence>
<evidence type="ECO:0000256" key="9">
    <source>
        <dbReference type="ARBA" id="ARBA00022833"/>
    </source>
</evidence>
<evidence type="ECO:0000256" key="11">
    <source>
        <dbReference type="ARBA" id="ARBA00023049"/>
    </source>
</evidence>
<comment type="caution">
    <text evidence="14">Lacks conserved residue(s) required for the propagation of feature annotation.</text>
</comment>
<feature type="domain" description="CBS" evidence="18">
    <location>
        <begin position="240"/>
        <end position="297"/>
    </location>
</feature>
<evidence type="ECO:0000256" key="5">
    <source>
        <dbReference type="ARBA" id="ARBA00022692"/>
    </source>
</evidence>
<dbReference type="Pfam" id="PF00571">
    <property type="entry name" value="CBS"/>
    <property type="match status" value="1"/>
</dbReference>
<dbReference type="SUPFAM" id="SSF54631">
    <property type="entry name" value="CBS-domain pair"/>
    <property type="match status" value="1"/>
</dbReference>
<reference evidence="20" key="1">
    <citation type="submission" date="2016-10" db="EMBL/GenBank/DDBJ databases">
        <authorList>
            <person name="Varghese N."/>
            <person name="Submissions S."/>
        </authorList>
    </citation>
    <scope>NUCLEOTIDE SEQUENCE [LARGE SCALE GENOMIC DNA]</scope>
    <source>
        <strain evidence="20">OR362-8,ATCC BAA-1266,JCM 13504</strain>
    </source>
</reference>
<dbReference type="Gene3D" id="3.10.580.10">
    <property type="entry name" value="CBS-domain"/>
    <property type="match status" value="1"/>
</dbReference>
<name>A0A1I5UGX5_HYMAR</name>
<evidence type="ECO:0000256" key="17">
    <source>
        <dbReference type="PROSITE-ProRule" id="PRU00703"/>
    </source>
</evidence>
<evidence type="ECO:0000256" key="2">
    <source>
        <dbReference type="ARBA" id="ARBA00007931"/>
    </source>
</evidence>
<dbReference type="AlphaFoldDB" id="A0A1I5UGX5"/>
<dbReference type="InterPro" id="IPR000644">
    <property type="entry name" value="CBS_dom"/>
</dbReference>
<protein>
    <recommendedName>
        <fullName evidence="14">Zinc metalloprotease</fullName>
    </recommendedName>
</protein>
<accession>A0A1I5UGX5</accession>
<dbReference type="GO" id="GO:0008237">
    <property type="term" value="F:metallopeptidase activity"/>
    <property type="evidence" value="ECO:0007669"/>
    <property type="project" value="UniProtKB-UniRule"/>
</dbReference>
<feature type="binding site" evidence="16">
    <location>
        <position position="163"/>
    </location>
    <ligand>
        <name>Zn(2+)</name>
        <dbReference type="ChEBI" id="CHEBI:29105"/>
        <note>catalytic</note>
    </ligand>
</feature>
<keyword evidence="10 14" id="KW-1133">Transmembrane helix</keyword>
<sequence length="360" mass="38958">MKNSLLIGRLAGIRIFLHWTFLLLLGFLVFAEVRRGSDSGAVLTSVGFVLALFACVVLHELGHSLMARRFGIGTRSITLLPIGGLATLERMPEKPRQELLVALAGPAVNVAIALVLYPFVAPLGAFEGIGLSHGTVGLGFLTALFWVNVMLVVFNAIPAFPMDGGRVLRALLAMRLGRPRATAIAAGLGKLIAVGFVFYGLFNAPFLVLIGIFVYFGAHTENVSVQHRELLRDYTAGHAMLTNYLTLAPTDTMQQAANTLLAGSDQDLLVLDPAGQAVGVLTRPLLMAALRDNRLTTPVQEVMSREFETVEIGDSLTTVYARALRQPNAFFPVLENQQLRGIIDQTNLTEFLTIRAALSH</sequence>
<keyword evidence="4 14" id="KW-0645">Protease</keyword>
<keyword evidence="7" id="KW-0677">Repeat</keyword>
<feature type="transmembrane region" description="Helical" evidence="14">
    <location>
        <begin position="99"/>
        <end position="120"/>
    </location>
</feature>
<dbReference type="STRING" id="1227077.SAMN04515668_0919"/>
<dbReference type="OrthoDB" id="9800627at2"/>
<keyword evidence="6 14" id="KW-0479">Metal-binding</keyword>
<comment type="cofactor">
    <cofactor evidence="14 16">
        <name>Zn(2+)</name>
        <dbReference type="ChEBI" id="CHEBI:29105"/>
    </cofactor>
    <text evidence="14 16">Binds 1 zinc ion per subunit.</text>
</comment>
<comment type="similarity">
    <text evidence="2 14">Belongs to the peptidase M50B family.</text>
</comment>
<comment type="subcellular location">
    <subcellularLocation>
        <location evidence="1">Cell membrane</location>
        <topology evidence="1">Multi-pass membrane protein</topology>
    </subcellularLocation>
</comment>
<organism evidence="19 20">
    <name type="scientific">Hymenobacter arizonensis</name>
    <name type="common">Siccationidurans arizonensis</name>
    <dbReference type="NCBI Taxonomy" id="1227077"/>
    <lineage>
        <taxon>Bacteria</taxon>
        <taxon>Pseudomonadati</taxon>
        <taxon>Bacteroidota</taxon>
        <taxon>Cytophagia</taxon>
        <taxon>Cytophagales</taxon>
        <taxon>Hymenobacteraceae</taxon>
        <taxon>Hymenobacter</taxon>
    </lineage>
</organism>
<keyword evidence="5 14" id="KW-0812">Transmembrane</keyword>
<dbReference type="EMBL" id="FOXS01000001">
    <property type="protein sequence ID" value="SFP94543.1"/>
    <property type="molecule type" value="Genomic_DNA"/>
</dbReference>
<feature type="binding site" evidence="16">
    <location>
        <position position="63"/>
    </location>
    <ligand>
        <name>Zn(2+)</name>
        <dbReference type="ChEBI" id="CHEBI:29105"/>
        <note>catalytic</note>
    </ligand>
</feature>
<proteinExistence type="inferred from homology"/>
<gene>
    <name evidence="19" type="ORF">SAMN04515668_0919</name>
</gene>
<evidence type="ECO:0000256" key="10">
    <source>
        <dbReference type="ARBA" id="ARBA00022989"/>
    </source>
</evidence>
<evidence type="ECO:0000256" key="1">
    <source>
        <dbReference type="ARBA" id="ARBA00004651"/>
    </source>
</evidence>
<evidence type="ECO:0000256" key="7">
    <source>
        <dbReference type="ARBA" id="ARBA00022737"/>
    </source>
</evidence>
<evidence type="ECO:0000256" key="4">
    <source>
        <dbReference type="ARBA" id="ARBA00022670"/>
    </source>
</evidence>
<keyword evidence="3" id="KW-1003">Cell membrane</keyword>
<dbReference type="InterPro" id="IPR046342">
    <property type="entry name" value="CBS_dom_sf"/>
</dbReference>
<dbReference type="RefSeq" id="WP_092669374.1">
    <property type="nucleotide sequence ID" value="NZ_FOXS01000001.1"/>
</dbReference>
<dbReference type="PANTHER" id="PTHR39188:SF3">
    <property type="entry name" value="STAGE IV SPORULATION PROTEIN FB"/>
    <property type="match status" value="1"/>
</dbReference>
<dbReference type="Pfam" id="PF02163">
    <property type="entry name" value="Peptidase_M50"/>
    <property type="match status" value="2"/>
</dbReference>
<keyword evidence="20" id="KW-1185">Reference proteome</keyword>
<evidence type="ECO:0000256" key="14">
    <source>
        <dbReference type="PIRNR" id="PIRNR006404"/>
    </source>
</evidence>
<keyword evidence="13 14" id="KW-0472">Membrane</keyword>
<feature type="binding site" evidence="16">
    <location>
        <position position="59"/>
    </location>
    <ligand>
        <name>Zn(2+)</name>
        <dbReference type="ChEBI" id="CHEBI:29105"/>
        <note>catalytic</note>
    </ligand>
</feature>
<evidence type="ECO:0000256" key="12">
    <source>
        <dbReference type="ARBA" id="ARBA00023122"/>
    </source>
</evidence>
<dbReference type="PROSITE" id="PS51371">
    <property type="entry name" value="CBS"/>
    <property type="match status" value="1"/>
</dbReference>
<dbReference type="PANTHER" id="PTHR39188">
    <property type="entry name" value="MEMBRANE-ASSOCIATED ZINC METALLOPROTEASE M50B"/>
    <property type="match status" value="1"/>
</dbReference>
<dbReference type="PIRSF" id="PIRSF006404">
    <property type="entry name" value="UCP006404_Pept_M50_CBS"/>
    <property type="match status" value="1"/>
</dbReference>
<keyword evidence="12 17" id="KW-0129">CBS domain</keyword>
<feature type="transmembrane region" description="Helical" evidence="14">
    <location>
        <begin position="140"/>
        <end position="160"/>
    </location>
</feature>
<dbReference type="GO" id="GO:0005886">
    <property type="term" value="C:plasma membrane"/>
    <property type="evidence" value="ECO:0007669"/>
    <property type="project" value="UniProtKB-SubCell"/>
</dbReference>
<evidence type="ECO:0000313" key="20">
    <source>
        <dbReference type="Proteomes" id="UP000199029"/>
    </source>
</evidence>
<evidence type="ECO:0000256" key="13">
    <source>
        <dbReference type="ARBA" id="ARBA00023136"/>
    </source>
</evidence>
<keyword evidence="8 14" id="KW-0378">Hydrolase</keyword>
<evidence type="ECO:0000256" key="3">
    <source>
        <dbReference type="ARBA" id="ARBA00022475"/>
    </source>
</evidence>
<evidence type="ECO:0000256" key="6">
    <source>
        <dbReference type="ARBA" id="ARBA00022723"/>
    </source>
</evidence>
<dbReference type="CDD" id="cd06164">
    <property type="entry name" value="S2P-M50_SpoIVFB_CBS"/>
    <property type="match status" value="1"/>
</dbReference>
<evidence type="ECO:0000256" key="16">
    <source>
        <dbReference type="PIRSR" id="PIRSR006404-2"/>
    </source>
</evidence>
<dbReference type="InterPro" id="IPR008915">
    <property type="entry name" value="Peptidase_M50"/>
</dbReference>
<evidence type="ECO:0000256" key="15">
    <source>
        <dbReference type="PIRSR" id="PIRSR006404-1"/>
    </source>
</evidence>
<feature type="active site" evidence="15">
    <location>
        <position position="60"/>
    </location>
</feature>
<keyword evidence="11 14" id="KW-0482">Metalloprotease</keyword>
<feature type="transmembrane region" description="Helical" evidence="14">
    <location>
        <begin position="41"/>
        <end position="59"/>
    </location>
</feature>
<dbReference type="GO" id="GO:0046872">
    <property type="term" value="F:metal ion binding"/>
    <property type="evidence" value="ECO:0007669"/>
    <property type="project" value="UniProtKB-UniRule"/>
</dbReference>
<dbReference type="GO" id="GO:0006508">
    <property type="term" value="P:proteolysis"/>
    <property type="evidence" value="ECO:0007669"/>
    <property type="project" value="UniProtKB-KW"/>
</dbReference>
<keyword evidence="9 14" id="KW-0862">Zinc</keyword>
<dbReference type="InterPro" id="IPR016483">
    <property type="entry name" value="UCP006404_Pept_M50_CBS"/>
</dbReference>
<evidence type="ECO:0000259" key="18">
    <source>
        <dbReference type="PROSITE" id="PS51371"/>
    </source>
</evidence>